<reference evidence="2" key="1">
    <citation type="journal article" date="2015" name="Nature">
        <title>Complex archaea that bridge the gap between prokaryotes and eukaryotes.</title>
        <authorList>
            <person name="Spang A."/>
            <person name="Saw J.H."/>
            <person name="Jorgensen S.L."/>
            <person name="Zaremba-Niedzwiedzka K."/>
            <person name="Martijn J."/>
            <person name="Lind A.E."/>
            <person name="van Eijk R."/>
            <person name="Schleper C."/>
            <person name="Guy L."/>
            <person name="Ettema T.J."/>
        </authorList>
    </citation>
    <scope>NUCLEOTIDE SEQUENCE</scope>
</reference>
<dbReference type="InterPro" id="IPR052345">
    <property type="entry name" value="Rad_response_metalloprotease"/>
</dbReference>
<dbReference type="AlphaFoldDB" id="A0A0F9MZR0"/>
<dbReference type="EMBL" id="LAZR01009088">
    <property type="protein sequence ID" value="KKM74752.1"/>
    <property type="molecule type" value="Genomic_DNA"/>
</dbReference>
<dbReference type="Gene3D" id="1.10.10.2910">
    <property type="match status" value="1"/>
</dbReference>
<dbReference type="PANTHER" id="PTHR43236:SF2">
    <property type="entry name" value="BLL0069 PROTEIN"/>
    <property type="match status" value="1"/>
</dbReference>
<proteinExistence type="predicted"/>
<protein>
    <recommendedName>
        <fullName evidence="1">IrrE N-terminal-like domain-containing protein</fullName>
    </recommendedName>
</protein>
<sequence length="379" mass="45090">MIQKSEAFINPSLLRWAREQCRFTYEEAVQSRFSPDKLRKAERGEENLTFKQFIFIANRYKRSPAFFYLKQHPDEELIQDFRKINHEKKHLSPVLREQIINIKEKREIAVEFKNFDKEFQYEYINSITLEQNTEDIAEKIISLLNLHVELRKKWKDKYKAFNSLRKAFEDVGIMVFQVSRIDIEEMRGFSFSEEPYPTITLNRGDSPFGRIFTLIHELCHIMLNKGGLCTLKSEDEIHFEIEKFCNAVAGAVLVPQTFLLNHEIVQNHPIIKPWELEELEKLKKIFWCSSEVILRRLLIFEKTSTDFYQEMRNYWQSLPKPSGGGSEKSFEKVLRTNPKSYIKILLNAMYERKITMTDVSSYLNIKLKYLKSLERKLEG</sequence>
<dbReference type="InterPro" id="IPR010359">
    <property type="entry name" value="IrrE_HExxH"/>
</dbReference>
<feature type="domain" description="IrrE N-terminal-like" evidence="1">
    <location>
        <begin position="172"/>
        <end position="297"/>
    </location>
</feature>
<gene>
    <name evidence="2" type="ORF">LCGC14_1397220</name>
</gene>
<organism evidence="2">
    <name type="scientific">marine sediment metagenome</name>
    <dbReference type="NCBI Taxonomy" id="412755"/>
    <lineage>
        <taxon>unclassified sequences</taxon>
        <taxon>metagenomes</taxon>
        <taxon>ecological metagenomes</taxon>
    </lineage>
</organism>
<evidence type="ECO:0000313" key="2">
    <source>
        <dbReference type="EMBL" id="KKM74752.1"/>
    </source>
</evidence>
<dbReference type="Pfam" id="PF06114">
    <property type="entry name" value="Peptidase_M78"/>
    <property type="match status" value="1"/>
</dbReference>
<name>A0A0F9MZR0_9ZZZZ</name>
<evidence type="ECO:0000259" key="1">
    <source>
        <dbReference type="Pfam" id="PF06114"/>
    </source>
</evidence>
<dbReference type="PANTHER" id="PTHR43236">
    <property type="entry name" value="ANTITOXIN HIGA1"/>
    <property type="match status" value="1"/>
</dbReference>
<accession>A0A0F9MZR0</accession>
<comment type="caution">
    <text evidence="2">The sequence shown here is derived from an EMBL/GenBank/DDBJ whole genome shotgun (WGS) entry which is preliminary data.</text>
</comment>